<evidence type="ECO:0000313" key="2">
    <source>
        <dbReference type="Proteomes" id="UP000001382"/>
    </source>
</evidence>
<dbReference type="EMBL" id="CP001867">
    <property type="protein sequence ID" value="ADB73956.1"/>
    <property type="molecule type" value="Genomic_DNA"/>
</dbReference>
<dbReference type="AlphaFoldDB" id="D2SAM7"/>
<organism evidence="1 2">
    <name type="scientific">Geodermatophilus obscurus (strain ATCC 25078 / DSM 43160 / JCM 3152 / CCUG 61914 / KCC A-0152 / KCTC 9177 / NBRC 13315 / NRRL B-3577 / G-20)</name>
    <dbReference type="NCBI Taxonomy" id="526225"/>
    <lineage>
        <taxon>Bacteria</taxon>
        <taxon>Bacillati</taxon>
        <taxon>Actinomycetota</taxon>
        <taxon>Actinomycetes</taxon>
        <taxon>Geodermatophilales</taxon>
        <taxon>Geodermatophilaceae</taxon>
        <taxon>Geodermatophilus</taxon>
    </lineage>
</organism>
<gene>
    <name evidence="1" type="ordered locus">Gobs_1209</name>
</gene>
<dbReference type="Pfam" id="PF13424">
    <property type="entry name" value="TPR_12"/>
    <property type="match status" value="1"/>
</dbReference>
<keyword evidence="2" id="KW-1185">Reference proteome</keyword>
<reference evidence="1 2" key="1">
    <citation type="journal article" date="2010" name="Stand. Genomic Sci.">
        <title>Complete genome sequence of Geodermatophilus obscurus type strain (G-20).</title>
        <authorList>
            <person name="Ivanova N."/>
            <person name="Sikorski J."/>
            <person name="Jando M."/>
            <person name="Munk C."/>
            <person name="Lapidus A."/>
            <person name="Glavina Del Rio T."/>
            <person name="Copeland A."/>
            <person name="Tice H."/>
            <person name="Cheng J.-F."/>
            <person name="Lucas S."/>
            <person name="Chen F."/>
            <person name="Nolan M."/>
            <person name="Bruce D."/>
            <person name="Goodwin L."/>
            <person name="Pitluck S."/>
            <person name="Mavromatis K."/>
            <person name="Mikhailova N."/>
            <person name="Pati A."/>
            <person name="Chen A."/>
            <person name="Palaniappan K."/>
            <person name="Land M."/>
            <person name="Hauser L."/>
            <person name="Chang Y.-J."/>
            <person name="Jeffries C.D."/>
            <person name="Meincke L."/>
            <person name="Brettin T."/>
            <person name="Detter J.C."/>
            <person name="Detter J.C."/>
            <person name="Rohde M."/>
            <person name="Goeker M."/>
            <person name="Bristow J."/>
            <person name="Eisen J.A."/>
            <person name="Markowitz V."/>
            <person name="Hugenholtz P."/>
            <person name="Kyrpides N.C."/>
            <person name="Klenk H.-P."/>
        </authorList>
    </citation>
    <scope>NUCLEOTIDE SEQUENCE [LARGE SCALE GENOMIC DNA]</scope>
    <source>
        <strain evidence="2">ATCC 25078 / DSM 43160 / JCM 3152 / KCC A-0152 / KCTC 9177 / NBRC 13315 / NRRL B-3577 / G-20</strain>
    </source>
</reference>
<sequence>MLAAAALTLALVGLGEVEPARALGEDTLQRCRRVFGPDHTTTLWTATGLTLALVRLGQAELARALGQDTLQRCRRMLRPNHAIILYLTRAVSIGHLPGDDALGDRGSRPL</sequence>
<protein>
    <recommendedName>
        <fullName evidence="3">Tetratricopeptide repeat-containing protein</fullName>
    </recommendedName>
</protein>
<proteinExistence type="predicted"/>
<dbReference type="Proteomes" id="UP000001382">
    <property type="component" value="Chromosome"/>
</dbReference>
<evidence type="ECO:0008006" key="3">
    <source>
        <dbReference type="Google" id="ProtNLM"/>
    </source>
</evidence>
<name>D2SAM7_GEOOG</name>
<reference evidence="2" key="2">
    <citation type="submission" date="2010-01" db="EMBL/GenBank/DDBJ databases">
        <title>The complete genome of Geodermatophilus obscurus DSM 43160.</title>
        <authorList>
            <consortium name="US DOE Joint Genome Institute (JGI-PGF)"/>
            <person name="Lucas S."/>
            <person name="Copeland A."/>
            <person name="Lapidus A."/>
            <person name="Glavina del Rio T."/>
            <person name="Dalin E."/>
            <person name="Tice H."/>
            <person name="Bruce D."/>
            <person name="Goodwin L."/>
            <person name="Pitluck S."/>
            <person name="Kyrpides N."/>
            <person name="Mavromatis K."/>
            <person name="Ivanova N."/>
            <person name="Munk A.C."/>
            <person name="Brettin T."/>
            <person name="Detter J.C."/>
            <person name="Han C."/>
            <person name="Larimer F."/>
            <person name="Land M."/>
            <person name="Hauser L."/>
            <person name="Markowitz V."/>
            <person name="Cheng J.-F."/>
            <person name="Hugenholtz P."/>
            <person name="Woyke T."/>
            <person name="Wu D."/>
            <person name="Jando M."/>
            <person name="Schneider S."/>
            <person name="Klenk H.-P."/>
            <person name="Eisen J.A."/>
        </authorList>
    </citation>
    <scope>NUCLEOTIDE SEQUENCE [LARGE SCALE GENOMIC DNA]</scope>
    <source>
        <strain evidence="2">ATCC 25078 / DSM 43160 / JCM 3152 / KCC A-0152 / KCTC 9177 / NBRC 13315 / NRRL B-3577 / G-20</strain>
    </source>
</reference>
<dbReference type="Gene3D" id="1.25.40.10">
    <property type="entry name" value="Tetratricopeptide repeat domain"/>
    <property type="match status" value="1"/>
</dbReference>
<dbReference type="KEGG" id="gob:Gobs_1209"/>
<dbReference type="InterPro" id="IPR011990">
    <property type="entry name" value="TPR-like_helical_dom_sf"/>
</dbReference>
<accession>D2SAM7</accession>
<evidence type="ECO:0000313" key="1">
    <source>
        <dbReference type="EMBL" id="ADB73956.1"/>
    </source>
</evidence>
<dbReference type="STRING" id="526225.Gobs_1209"/>
<dbReference type="HOGENOM" id="CLU_2167342_0_0_11"/>
<dbReference type="eggNOG" id="COG2909">
    <property type="taxonomic scope" value="Bacteria"/>
</dbReference>